<dbReference type="Gene3D" id="1.10.1740.10">
    <property type="match status" value="1"/>
</dbReference>
<dbReference type="NCBIfam" id="TIGR02937">
    <property type="entry name" value="sigma70-ECF"/>
    <property type="match status" value="1"/>
</dbReference>
<dbReference type="InterPro" id="IPR007627">
    <property type="entry name" value="RNA_pol_sigma70_r2"/>
</dbReference>
<dbReference type="RefSeq" id="WP_213680364.1">
    <property type="nucleotide sequence ID" value="NZ_JALQCT010000008.1"/>
</dbReference>
<reference evidence="2 3" key="1">
    <citation type="journal article" date="2023" name="Int. J. Syst. Evol. Microbiol.">
        <title>The observation of taxonomic boundaries for the 16SrII and 16SrXXV phytoplasmas using genome-based delimitation.</title>
        <authorList>
            <person name="Rodrigues Jardim B."/>
            <person name="Tran-Nguyen L.T.T."/>
            <person name="Gambley C."/>
            <person name="Al-Sadi A.M."/>
            <person name="Al-Subhi A.M."/>
            <person name="Foissac X."/>
            <person name="Salar P."/>
            <person name="Cai H."/>
            <person name="Yang J.Y."/>
            <person name="Davis R."/>
            <person name="Jones L."/>
            <person name="Rodoni B."/>
            <person name="Constable F.E."/>
        </authorList>
    </citation>
    <scope>NUCLEOTIDE SEQUENCE [LARGE SCALE GENOMIC DNA]</scope>
    <source>
        <strain evidence="2">BAWM-OMN-P26</strain>
    </source>
</reference>
<evidence type="ECO:0000259" key="1">
    <source>
        <dbReference type="Pfam" id="PF04542"/>
    </source>
</evidence>
<dbReference type="SUPFAM" id="SSF88946">
    <property type="entry name" value="Sigma2 domain of RNA polymerase sigma factors"/>
    <property type="match status" value="1"/>
</dbReference>
<sequence>MERKVLFLLFLKNKKNMQVRSQLIGLHYPLVNKIVKKFNYYPRVLTKEDLFQEGLLGLTKALDYYQDLGYDFLAYARPHIQKAISKTIRKINGYYGQLIDKIDQAIDK</sequence>
<evidence type="ECO:0000313" key="3">
    <source>
        <dbReference type="Proteomes" id="UP001170651"/>
    </source>
</evidence>
<feature type="domain" description="RNA polymerase sigma-70 region 2" evidence="1">
    <location>
        <begin position="23"/>
        <end position="90"/>
    </location>
</feature>
<dbReference type="GO" id="GO:0003700">
    <property type="term" value="F:DNA-binding transcription factor activity"/>
    <property type="evidence" value="ECO:0007669"/>
    <property type="project" value="InterPro"/>
</dbReference>
<evidence type="ECO:0000313" key="2">
    <source>
        <dbReference type="EMBL" id="MDO8054490.1"/>
    </source>
</evidence>
<dbReference type="AlphaFoldDB" id="A0A9K3WT32"/>
<dbReference type="Proteomes" id="UP001170651">
    <property type="component" value="Unassembled WGS sequence"/>
</dbReference>
<dbReference type="InterPro" id="IPR014284">
    <property type="entry name" value="RNA_pol_sigma-70_dom"/>
</dbReference>
<dbReference type="InterPro" id="IPR013325">
    <property type="entry name" value="RNA_pol_sigma_r2"/>
</dbReference>
<proteinExistence type="predicted"/>
<accession>A0A9K3WT32</accession>
<comment type="caution">
    <text evidence="2">The sequence shown here is derived from an EMBL/GenBank/DDBJ whole genome shotgun (WGS) entry which is preliminary data.</text>
</comment>
<keyword evidence="3" id="KW-1185">Reference proteome</keyword>
<dbReference type="EMBL" id="JAOSIW010000007">
    <property type="protein sequence ID" value="MDO8054490.1"/>
    <property type="molecule type" value="Genomic_DNA"/>
</dbReference>
<protein>
    <submittedName>
        <fullName evidence="2">Sigma-70 family RNA polymerase sigma factor</fullName>
    </submittedName>
</protein>
<name>A0A9K3WT32_9MOLU</name>
<organism evidence="2 3">
    <name type="scientific">Candidatus Phytoplasma australasiaticum subsp. australasiaticum</name>
    <dbReference type="NCBI Taxonomy" id="2832407"/>
    <lineage>
        <taxon>Bacteria</taxon>
        <taxon>Bacillati</taxon>
        <taxon>Mycoplasmatota</taxon>
        <taxon>Mollicutes</taxon>
        <taxon>Acholeplasmatales</taxon>
        <taxon>Acholeplasmataceae</taxon>
        <taxon>Candidatus Phytoplasma</taxon>
        <taxon>16SrII (Peanut WB group)</taxon>
        <taxon>Candidatus Phytoplasma australasiaticum</taxon>
    </lineage>
</organism>
<dbReference type="GO" id="GO:0006352">
    <property type="term" value="P:DNA-templated transcription initiation"/>
    <property type="evidence" value="ECO:0007669"/>
    <property type="project" value="InterPro"/>
</dbReference>
<gene>
    <name evidence="2" type="ORF">OC696_01225</name>
</gene>
<dbReference type="Pfam" id="PF04542">
    <property type="entry name" value="Sigma70_r2"/>
    <property type="match status" value="1"/>
</dbReference>